<dbReference type="EMBL" id="LOMY01000108">
    <property type="protein sequence ID" value="OCQ51736.1"/>
    <property type="molecule type" value="Genomic_DNA"/>
</dbReference>
<name>A0A1C0U1J5_9GAMM</name>
<proteinExistence type="predicted"/>
<keyword evidence="2" id="KW-1185">Reference proteome</keyword>
<evidence type="ECO:0000313" key="2">
    <source>
        <dbReference type="Proteomes" id="UP000093476"/>
    </source>
</evidence>
<dbReference type="AlphaFoldDB" id="A0A1C0U1J5"/>
<protein>
    <submittedName>
        <fullName evidence="1">Uncharacterized protein</fullName>
    </submittedName>
</protein>
<accession>A0A1C0U1J5</accession>
<reference evidence="1 2" key="1">
    <citation type="submission" date="2015-12" db="EMBL/GenBank/DDBJ databases">
        <title>Genome comparisons provide insights into the role of secondary metabolites in the pathogenic phase of the Photorhabdus life cycle.</title>
        <authorList>
            <person name="Tobias N.J."/>
            <person name="Mishra B."/>
            <person name="Gupta D.K."/>
            <person name="Thines M."/>
            <person name="Stinear T.P."/>
            <person name="Bode H.B."/>
        </authorList>
    </citation>
    <scope>NUCLEOTIDE SEQUENCE [LARGE SCALE GENOMIC DNA]</scope>
    <source>
        <strain evidence="1 2">PB68.1</strain>
    </source>
</reference>
<gene>
    <name evidence="1" type="ORF">Ppb6_03130</name>
</gene>
<comment type="caution">
    <text evidence="1">The sequence shown here is derived from an EMBL/GenBank/DDBJ whole genome shotgun (WGS) entry which is preliminary data.</text>
</comment>
<sequence>MKCAVSLRTSSASREKAVIAVPPAYTSKWIYSECQYQRMRNILAAGRAVLSCEKSANLHQKRYLNRARAP</sequence>
<organism evidence="1 2">
    <name type="scientific">Photorhabdus australis subsp. thailandensis</name>
    <dbReference type="NCBI Taxonomy" id="2805096"/>
    <lineage>
        <taxon>Bacteria</taxon>
        <taxon>Pseudomonadati</taxon>
        <taxon>Pseudomonadota</taxon>
        <taxon>Gammaproteobacteria</taxon>
        <taxon>Enterobacterales</taxon>
        <taxon>Morganellaceae</taxon>
        <taxon>Photorhabdus</taxon>
    </lineage>
</organism>
<dbReference type="Proteomes" id="UP000093476">
    <property type="component" value="Unassembled WGS sequence"/>
</dbReference>
<evidence type="ECO:0000313" key="1">
    <source>
        <dbReference type="EMBL" id="OCQ51736.1"/>
    </source>
</evidence>